<dbReference type="EMBL" id="PECH01000001">
    <property type="protein sequence ID" value="TDZ87081.1"/>
    <property type="molecule type" value="Genomic_DNA"/>
</dbReference>
<reference evidence="1 2" key="1">
    <citation type="journal article" date="2019" name="Sci. Rep.">
        <title>Extended insight into the Mycobacterium chelonae-abscessus complex through whole genome sequencing of Mycobacterium salmoniphilum outbreak and Mycobacterium salmoniphilum-like strains.</title>
        <authorList>
            <person name="Behra P.R.K."/>
            <person name="Das S."/>
            <person name="Pettersson B.M.F."/>
            <person name="Shirreff L."/>
            <person name="DuCote T."/>
            <person name="Jacobsson K.G."/>
            <person name="Ennis D.G."/>
            <person name="Kirsebom L.A."/>
        </authorList>
    </citation>
    <scope>NUCLEOTIDE SEQUENCE [LARGE SCALE GENOMIC DNA]</scope>
    <source>
        <strain evidence="1 2">DE 4585</strain>
    </source>
</reference>
<protein>
    <submittedName>
        <fullName evidence="1">Uncharacterized protein</fullName>
    </submittedName>
</protein>
<accession>A0A4R8S5Z0</accession>
<proteinExistence type="predicted"/>
<organism evidence="1 2">
    <name type="scientific">Mycobacteroides salmoniphilum</name>
    <dbReference type="NCBI Taxonomy" id="404941"/>
    <lineage>
        <taxon>Bacteria</taxon>
        <taxon>Bacillati</taxon>
        <taxon>Actinomycetota</taxon>
        <taxon>Actinomycetes</taxon>
        <taxon>Mycobacteriales</taxon>
        <taxon>Mycobacteriaceae</taxon>
        <taxon>Mycobacteroides</taxon>
    </lineage>
</organism>
<comment type="caution">
    <text evidence="1">The sequence shown here is derived from an EMBL/GenBank/DDBJ whole genome shotgun (WGS) entry which is preliminary data.</text>
</comment>
<dbReference type="Proteomes" id="UP000295117">
    <property type="component" value="Unassembled WGS sequence"/>
</dbReference>
<evidence type="ECO:0000313" key="1">
    <source>
        <dbReference type="EMBL" id="TDZ87081.1"/>
    </source>
</evidence>
<gene>
    <name evidence="1" type="ORF">DE4585_00068</name>
</gene>
<evidence type="ECO:0000313" key="2">
    <source>
        <dbReference type="Proteomes" id="UP000295117"/>
    </source>
</evidence>
<dbReference type="AlphaFoldDB" id="A0A4R8S5Z0"/>
<name>A0A4R8S5Z0_9MYCO</name>
<sequence length="66" mass="6641">MGGLATGIIDQPQRSSCLIAISLGMVAELGVEGQVVAVGQCSAQAVGAGSTECNRFADRLFGASNR</sequence>